<dbReference type="SUPFAM" id="SSF53474">
    <property type="entry name" value="alpha/beta-Hydrolases"/>
    <property type="match status" value="1"/>
</dbReference>
<dbReference type="AlphaFoldDB" id="A0A4Q7LT29"/>
<accession>A0A4Q7LT29</accession>
<dbReference type="InterPro" id="IPR029058">
    <property type="entry name" value="AB_hydrolase_fold"/>
</dbReference>
<dbReference type="OrthoDB" id="63034at2"/>
<protein>
    <recommendedName>
        <fullName evidence="1">Serine aminopeptidase S33 domain-containing protein</fullName>
    </recommendedName>
</protein>
<dbReference type="PANTHER" id="PTHR43265:SF1">
    <property type="entry name" value="ESTERASE ESTD"/>
    <property type="match status" value="1"/>
</dbReference>
<dbReference type="Proteomes" id="UP000293519">
    <property type="component" value="Unassembled WGS sequence"/>
</dbReference>
<evidence type="ECO:0000313" key="3">
    <source>
        <dbReference type="Proteomes" id="UP000293519"/>
    </source>
</evidence>
<dbReference type="Gene3D" id="3.40.50.1820">
    <property type="entry name" value="alpha/beta hydrolase"/>
    <property type="match status" value="1"/>
</dbReference>
<proteinExistence type="predicted"/>
<dbReference type="PANTHER" id="PTHR43265">
    <property type="entry name" value="ESTERASE ESTD"/>
    <property type="match status" value="1"/>
</dbReference>
<organism evidence="2 3">
    <name type="scientific">Microcella putealis</name>
    <dbReference type="NCBI Taxonomy" id="337005"/>
    <lineage>
        <taxon>Bacteria</taxon>
        <taxon>Bacillati</taxon>
        <taxon>Actinomycetota</taxon>
        <taxon>Actinomycetes</taxon>
        <taxon>Micrococcales</taxon>
        <taxon>Microbacteriaceae</taxon>
        <taxon>Microcella</taxon>
    </lineage>
</organism>
<gene>
    <name evidence="2" type="ORF">EV141_1514</name>
</gene>
<feature type="domain" description="Serine aminopeptidase S33" evidence="1">
    <location>
        <begin position="58"/>
        <end position="260"/>
    </location>
</feature>
<dbReference type="GO" id="GO:0052689">
    <property type="term" value="F:carboxylic ester hydrolase activity"/>
    <property type="evidence" value="ECO:0007669"/>
    <property type="project" value="TreeGrafter"/>
</dbReference>
<sequence>MSAAHTTSAFVVEGPAGRLAGTREHAPRPTALAVLLAGSGPVDRDGNTRGLNLTIQRELATALAAAGVDSVRFDKRGVGESAGEFLSTGFDDLVDDALAVVDAVSDEGLPVVVIGHSEGSALAVRVAAQRPALAGIVMLSGYARSGLEVLRWQSETVAGDLPWLVRAVLRFMRTDVQKRSERARQQLLSTTDDVTRIGGARVNARWFREFMRYDPRDELARVRQPVLAVTGSYDLQSPPADLEVIAQTAGSPVHTVELPEVSHILRTQERATLRSYRADVRRAIDERVVRLISAWVAEALSDRRSGAVDRAD</sequence>
<dbReference type="EMBL" id="SGWW01000002">
    <property type="protein sequence ID" value="RZS57794.1"/>
    <property type="molecule type" value="Genomic_DNA"/>
</dbReference>
<reference evidence="2 3" key="1">
    <citation type="journal article" date="2015" name="Stand. Genomic Sci.">
        <title>Genomic Encyclopedia of Bacterial and Archaeal Type Strains, Phase III: the genomes of soil and plant-associated and newly described type strains.</title>
        <authorList>
            <person name="Whitman W.B."/>
            <person name="Woyke T."/>
            <person name="Klenk H.P."/>
            <person name="Zhou Y."/>
            <person name="Lilburn T.G."/>
            <person name="Beck B.J."/>
            <person name="De Vos P."/>
            <person name="Vandamme P."/>
            <person name="Eisen J.A."/>
            <person name="Garrity G."/>
            <person name="Hugenholtz P."/>
            <person name="Kyrpides N.C."/>
        </authorList>
    </citation>
    <scope>NUCLEOTIDE SEQUENCE [LARGE SCALE GENOMIC DNA]</scope>
    <source>
        <strain evidence="2 3">CV2</strain>
    </source>
</reference>
<dbReference type="InterPro" id="IPR022742">
    <property type="entry name" value="Hydrolase_4"/>
</dbReference>
<comment type="caution">
    <text evidence="2">The sequence shown here is derived from an EMBL/GenBank/DDBJ whole genome shotgun (WGS) entry which is preliminary data.</text>
</comment>
<dbReference type="Pfam" id="PF12146">
    <property type="entry name" value="Hydrolase_4"/>
    <property type="match status" value="1"/>
</dbReference>
<dbReference type="RefSeq" id="WP_130485317.1">
    <property type="nucleotide sequence ID" value="NZ_SGWW01000002.1"/>
</dbReference>
<name>A0A4Q7LT29_9MICO</name>
<keyword evidence="3" id="KW-1185">Reference proteome</keyword>
<evidence type="ECO:0000259" key="1">
    <source>
        <dbReference type="Pfam" id="PF12146"/>
    </source>
</evidence>
<evidence type="ECO:0000313" key="2">
    <source>
        <dbReference type="EMBL" id="RZS57794.1"/>
    </source>
</evidence>
<dbReference type="InterPro" id="IPR053145">
    <property type="entry name" value="AB_hydrolase_Est10"/>
</dbReference>